<gene>
    <name evidence="1" type="ORF">TSUD_340640</name>
</gene>
<organism evidence="1 2">
    <name type="scientific">Trifolium subterraneum</name>
    <name type="common">Subterranean clover</name>
    <dbReference type="NCBI Taxonomy" id="3900"/>
    <lineage>
        <taxon>Eukaryota</taxon>
        <taxon>Viridiplantae</taxon>
        <taxon>Streptophyta</taxon>
        <taxon>Embryophyta</taxon>
        <taxon>Tracheophyta</taxon>
        <taxon>Spermatophyta</taxon>
        <taxon>Magnoliopsida</taxon>
        <taxon>eudicotyledons</taxon>
        <taxon>Gunneridae</taxon>
        <taxon>Pentapetalae</taxon>
        <taxon>rosids</taxon>
        <taxon>fabids</taxon>
        <taxon>Fabales</taxon>
        <taxon>Fabaceae</taxon>
        <taxon>Papilionoideae</taxon>
        <taxon>50 kb inversion clade</taxon>
        <taxon>NPAAA clade</taxon>
        <taxon>Hologalegina</taxon>
        <taxon>IRL clade</taxon>
        <taxon>Trifolieae</taxon>
        <taxon>Trifolium</taxon>
    </lineage>
</organism>
<protein>
    <submittedName>
        <fullName evidence="1">Uncharacterized protein</fullName>
    </submittedName>
</protein>
<dbReference type="AlphaFoldDB" id="A0A2Z6LJA8"/>
<sequence length="66" mass="7407">MYVPARAHRQMLHGCRQGSDLKVAYNYIARHELALVATYQGPNKPPKGEKYFIDDVVNVCLGMSLA</sequence>
<evidence type="ECO:0000313" key="2">
    <source>
        <dbReference type="Proteomes" id="UP000242715"/>
    </source>
</evidence>
<keyword evidence="2" id="KW-1185">Reference proteome</keyword>
<reference evidence="2" key="1">
    <citation type="journal article" date="2017" name="Front. Plant Sci.">
        <title>Climate Clever Clovers: New Paradigm to Reduce the Environmental Footprint of Ruminants by Breeding Low Methanogenic Forages Utilizing Haplotype Variation.</title>
        <authorList>
            <person name="Kaur P."/>
            <person name="Appels R."/>
            <person name="Bayer P.E."/>
            <person name="Keeble-Gagnere G."/>
            <person name="Wang J."/>
            <person name="Hirakawa H."/>
            <person name="Shirasawa K."/>
            <person name="Vercoe P."/>
            <person name="Stefanova K."/>
            <person name="Durmic Z."/>
            <person name="Nichols P."/>
            <person name="Revell C."/>
            <person name="Isobe S.N."/>
            <person name="Edwards D."/>
            <person name="Erskine W."/>
        </authorList>
    </citation>
    <scope>NUCLEOTIDE SEQUENCE [LARGE SCALE GENOMIC DNA]</scope>
    <source>
        <strain evidence="2">cv. Daliak</strain>
    </source>
</reference>
<dbReference type="Proteomes" id="UP000242715">
    <property type="component" value="Unassembled WGS sequence"/>
</dbReference>
<evidence type="ECO:0000313" key="1">
    <source>
        <dbReference type="EMBL" id="GAU17520.1"/>
    </source>
</evidence>
<proteinExistence type="predicted"/>
<dbReference type="EMBL" id="DF973172">
    <property type="protein sequence ID" value="GAU17520.1"/>
    <property type="molecule type" value="Genomic_DNA"/>
</dbReference>
<name>A0A2Z6LJA8_TRISU</name>
<accession>A0A2Z6LJA8</accession>